<dbReference type="InterPro" id="IPR004653">
    <property type="entry name" value="DusA"/>
</dbReference>
<comment type="cofactor">
    <cofactor evidence="1 9 10">
        <name>FMN</name>
        <dbReference type="ChEBI" id="CHEBI:58210"/>
    </cofactor>
</comment>
<dbReference type="EC" id="1.3.1.91" evidence="9"/>
<comment type="similarity">
    <text evidence="10">Belongs to the dus family.</text>
</comment>
<comment type="catalytic activity">
    <reaction evidence="9">
        <text>5,6-dihydrouridine(20a) in tRNA + NADP(+) = uridine(20a) in tRNA + NADPH + H(+)</text>
        <dbReference type="Rhea" id="RHEA:53344"/>
        <dbReference type="Rhea" id="RHEA-COMP:13535"/>
        <dbReference type="Rhea" id="RHEA-COMP:13536"/>
        <dbReference type="ChEBI" id="CHEBI:15378"/>
        <dbReference type="ChEBI" id="CHEBI:57783"/>
        <dbReference type="ChEBI" id="CHEBI:58349"/>
        <dbReference type="ChEBI" id="CHEBI:65315"/>
        <dbReference type="ChEBI" id="CHEBI:74443"/>
    </reaction>
</comment>
<dbReference type="InterPro" id="IPR035587">
    <property type="entry name" value="DUS-like_FMN-bd"/>
</dbReference>
<evidence type="ECO:0000259" key="11">
    <source>
        <dbReference type="Pfam" id="PF01207"/>
    </source>
</evidence>
<feature type="binding site" evidence="9">
    <location>
        <position position="68"/>
    </location>
    <ligand>
        <name>FMN</name>
        <dbReference type="ChEBI" id="CHEBI:58210"/>
    </ligand>
</feature>
<dbReference type="Gene3D" id="1.20.120.1460">
    <property type="match status" value="1"/>
</dbReference>
<dbReference type="Pfam" id="PF01207">
    <property type="entry name" value="Dus"/>
    <property type="match status" value="1"/>
</dbReference>
<evidence type="ECO:0000256" key="5">
    <source>
        <dbReference type="ARBA" id="ARBA00022694"/>
    </source>
</evidence>
<evidence type="ECO:0000256" key="7">
    <source>
        <dbReference type="ARBA" id="ARBA00022884"/>
    </source>
</evidence>
<sequence length="326" mass="36550">MKLSSSIDRKISIAPMMEWTDRHDRFFLRLISRQVLLYTEMVTTGAILHGQAEKYLQFSPQEHPVAVQLGGSDPAALAQCARICEDFGYDEINLNVGCPSDRVQSGKIGACLMAEPDLVGECVAAMQQQVKIPVTVKHRIGIDDMDSYAFLHTFVNTVASAGCKTFIVHARKAVLSGLSPKQNREIPPLIYSHVYQLKKDNPHLEIIINGGITSLDTAEEHLQHVDGVMIGREAYHNPFILAQVDQRFYQSDVPIQTRLDIVTKLLPYIEQELANGQRLQHISRHILGLFHAQPRGKLWRRYLSENSHQANAGINVIEDALKQVIG</sequence>
<dbReference type="SUPFAM" id="SSF51395">
    <property type="entry name" value="FMN-linked oxidoreductases"/>
    <property type="match status" value="1"/>
</dbReference>
<evidence type="ECO:0000313" key="13">
    <source>
        <dbReference type="Proteomes" id="UP001548189"/>
    </source>
</evidence>
<dbReference type="NCBIfam" id="TIGR00742">
    <property type="entry name" value="yjbN"/>
    <property type="match status" value="1"/>
</dbReference>
<evidence type="ECO:0000256" key="3">
    <source>
        <dbReference type="ARBA" id="ARBA00022630"/>
    </source>
</evidence>
<dbReference type="PIRSF" id="PIRSF006621">
    <property type="entry name" value="Dus"/>
    <property type="match status" value="1"/>
</dbReference>
<dbReference type="Gene3D" id="3.20.20.70">
    <property type="entry name" value="Aldolase class I"/>
    <property type="match status" value="1"/>
</dbReference>
<organism evidence="12 13">
    <name type="scientific">Aliikangiella maris</name>
    <dbReference type="NCBI Taxonomy" id="3162458"/>
    <lineage>
        <taxon>Bacteria</taxon>
        <taxon>Pseudomonadati</taxon>
        <taxon>Pseudomonadota</taxon>
        <taxon>Gammaproteobacteria</taxon>
        <taxon>Oceanospirillales</taxon>
        <taxon>Pleioneaceae</taxon>
        <taxon>Aliikangiella</taxon>
    </lineage>
</organism>
<dbReference type="EMBL" id="JBEVCJ010000007">
    <property type="protein sequence ID" value="MET1255128.1"/>
    <property type="molecule type" value="Genomic_DNA"/>
</dbReference>
<comment type="caution">
    <text evidence="12">The sequence shown here is derived from an EMBL/GenBank/DDBJ whole genome shotgun (WGS) entry which is preliminary data.</text>
</comment>
<keyword evidence="2 9" id="KW-0820">tRNA-binding</keyword>
<keyword evidence="5 9" id="KW-0819">tRNA processing</keyword>
<dbReference type="InterPro" id="IPR013785">
    <property type="entry name" value="Aldolase_TIM"/>
</dbReference>
<evidence type="ECO:0000256" key="9">
    <source>
        <dbReference type="HAMAP-Rule" id="MF_02041"/>
    </source>
</evidence>
<feature type="binding site" evidence="9">
    <location>
        <position position="137"/>
    </location>
    <ligand>
        <name>FMN</name>
        <dbReference type="ChEBI" id="CHEBI:58210"/>
    </ligand>
</feature>
<dbReference type="RefSeq" id="WP_353895714.1">
    <property type="nucleotide sequence ID" value="NZ_JBEVCJ010000007.1"/>
</dbReference>
<evidence type="ECO:0000256" key="2">
    <source>
        <dbReference type="ARBA" id="ARBA00022555"/>
    </source>
</evidence>
<dbReference type="GO" id="GO:0102264">
    <property type="term" value="F:tRNA-dihydrouridine20 synthase activity"/>
    <property type="evidence" value="ECO:0007669"/>
    <property type="project" value="UniProtKB-EC"/>
</dbReference>
<feature type="site" description="Interacts with tRNA; defines subfamily-specific binding signature" evidence="9">
    <location>
        <position position="300"/>
    </location>
</feature>
<comment type="caution">
    <text evidence="9">Lacks conserved residue(s) required for the propagation of feature annotation.</text>
</comment>
<dbReference type="PROSITE" id="PS01136">
    <property type="entry name" value="UPF0034"/>
    <property type="match status" value="1"/>
</dbReference>
<feature type="binding site" evidence="9">
    <location>
        <begin position="209"/>
        <end position="211"/>
    </location>
    <ligand>
        <name>FMN</name>
        <dbReference type="ChEBI" id="CHEBI:58210"/>
    </ligand>
</feature>
<keyword evidence="6 9" id="KW-0521">NADP</keyword>
<comment type="catalytic activity">
    <reaction evidence="9">
        <text>5,6-dihydrouridine(20) in tRNA + NAD(+) = uridine(20) in tRNA + NADH + H(+)</text>
        <dbReference type="Rhea" id="RHEA:53340"/>
        <dbReference type="Rhea" id="RHEA-COMP:13533"/>
        <dbReference type="Rhea" id="RHEA-COMP:13534"/>
        <dbReference type="ChEBI" id="CHEBI:15378"/>
        <dbReference type="ChEBI" id="CHEBI:57540"/>
        <dbReference type="ChEBI" id="CHEBI:57945"/>
        <dbReference type="ChEBI" id="CHEBI:65315"/>
        <dbReference type="ChEBI" id="CHEBI:74443"/>
        <dbReference type="EC" id="1.3.1.91"/>
    </reaction>
</comment>
<protein>
    <recommendedName>
        <fullName evidence="9">tRNA-dihydrouridine(20/20a) synthase</fullName>
        <ecNumber evidence="9">1.3.1.91</ecNumber>
    </recommendedName>
    <alternativeName>
        <fullName evidence="9">U20-specific dihydrouridine synthase</fullName>
        <shortName evidence="9">U20-specific Dus</shortName>
    </alternativeName>
    <alternativeName>
        <fullName evidence="9">tRNA-dihydrouridine synthase A</fullName>
    </alternativeName>
</protein>
<name>A0ABV2BTN6_9GAMM</name>
<dbReference type="NCBIfam" id="NF008774">
    <property type="entry name" value="PRK11815.1"/>
    <property type="match status" value="1"/>
</dbReference>
<comment type="function">
    <text evidence="9">Catalyzes the synthesis of 5,6-dihydrouridine (D), a modified base found in the D-loop of most tRNAs, via the reduction of the C5-C6 double bond in target uridines. Specifically modifies U20 and U20a in tRNAs.</text>
</comment>
<keyword evidence="4 9" id="KW-0288">FMN</keyword>
<comment type="similarity">
    <text evidence="9">Belongs to the Dus family. DusA subfamily.</text>
</comment>
<feature type="domain" description="DUS-like FMN-binding" evidence="11">
    <location>
        <begin position="13"/>
        <end position="323"/>
    </location>
</feature>
<feature type="site" description="Interacts with tRNA; defines subfamily-specific binding signature" evidence="9">
    <location>
        <position position="181"/>
    </location>
</feature>
<dbReference type="PANTHER" id="PTHR42907">
    <property type="entry name" value="FMN-LINKED OXIDOREDUCTASES SUPERFAMILY PROTEIN"/>
    <property type="match status" value="1"/>
</dbReference>
<dbReference type="InterPro" id="IPR018517">
    <property type="entry name" value="tRNA_hU_synthase_CS"/>
</dbReference>
<accession>A0ABV2BTN6</accession>
<comment type="catalytic activity">
    <reaction evidence="9">
        <text>5,6-dihydrouridine(20) in tRNA + NADP(+) = uridine(20) in tRNA + NADPH + H(+)</text>
        <dbReference type="Rhea" id="RHEA:53336"/>
        <dbReference type="Rhea" id="RHEA-COMP:13533"/>
        <dbReference type="Rhea" id="RHEA-COMP:13534"/>
        <dbReference type="ChEBI" id="CHEBI:15378"/>
        <dbReference type="ChEBI" id="CHEBI:57783"/>
        <dbReference type="ChEBI" id="CHEBI:58349"/>
        <dbReference type="ChEBI" id="CHEBI:65315"/>
        <dbReference type="ChEBI" id="CHEBI:74443"/>
        <dbReference type="EC" id="1.3.1.91"/>
    </reaction>
</comment>
<comment type="catalytic activity">
    <reaction evidence="9">
        <text>5,6-dihydrouridine(20a) in tRNA + NAD(+) = uridine(20a) in tRNA + NADH + H(+)</text>
        <dbReference type="Rhea" id="RHEA:53348"/>
        <dbReference type="Rhea" id="RHEA-COMP:13535"/>
        <dbReference type="Rhea" id="RHEA-COMP:13536"/>
        <dbReference type="ChEBI" id="CHEBI:15378"/>
        <dbReference type="ChEBI" id="CHEBI:57540"/>
        <dbReference type="ChEBI" id="CHEBI:57945"/>
        <dbReference type="ChEBI" id="CHEBI:65315"/>
        <dbReference type="ChEBI" id="CHEBI:74443"/>
    </reaction>
</comment>
<evidence type="ECO:0000256" key="4">
    <source>
        <dbReference type="ARBA" id="ARBA00022643"/>
    </source>
</evidence>
<gene>
    <name evidence="9 12" type="primary">dusA</name>
    <name evidence="12" type="ORF">ABVT43_08325</name>
</gene>
<keyword evidence="7 9" id="KW-0694">RNA-binding</keyword>
<keyword evidence="3 9" id="KW-0285">Flavoprotein</keyword>
<dbReference type="Proteomes" id="UP001548189">
    <property type="component" value="Unassembled WGS sequence"/>
</dbReference>
<proteinExistence type="inferred from homology"/>
<evidence type="ECO:0000256" key="10">
    <source>
        <dbReference type="PIRNR" id="PIRNR006621"/>
    </source>
</evidence>
<feature type="active site" description="Proton donor" evidence="9">
    <location>
        <position position="98"/>
    </location>
</feature>
<evidence type="ECO:0000256" key="6">
    <source>
        <dbReference type="ARBA" id="ARBA00022857"/>
    </source>
</evidence>
<feature type="binding site" evidence="9">
    <location>
        <begin position="15"/>
        <end position="17"/>
    </location>
    <ligand>
        <name>FMN</name>
        <dbReference type="ChEBI" id="CHEBI:58210"/>
    </ligand>
</feature>
<dbReference type="CDD" id="cd02801">
    <property type="entry name" value="DUS_like_FMN"/>
    <property type="match status" value="1"/>
</dbReference>
<evidence type="ECO:0000256" key="1">
    <source>
        <dbReference type="ARBA" id="ARBA00001917"/>
    </source>
</evidence>
<feature type="site" description="Interacts with tRNA" evidence="9">
    <location>
        <position position="184"/>
    </location>
</feature>
<dbReference type="HAMAP" id="MF_02041">
    <property type="entry name" value="DusA_subfam"/>
    <property type="match status" value="1"/>
</dbReference>
<keyword evidence="13" id="KW-1185">Reference proteome</keyword>
<dbReference type="InterPro" id="IPR001269">
    <property type="entry name" value="DUS_fam"/>
</dbReference>
<feature type="binding site" evidence="9">
    <location>
        <position position="169"/>
    </location>
    <ligand>
        <name>FMN</name>
        <dbReference type="ChEBI" id="CHEBI:58210"/>
    </ligand>
</feature>
<feature type="site" description="Interacts with tRNA" evidence="9">
    <location>
        <position position="95"/>
    </location>
</feature>
<reference evidence="12 13" key="1">
    <citation type="submission" date="2024-06" db="EMBL/GenBank/DDBJ databases">
        <authorList>
            <person name="Li F."/>
        </authorList>
    </citation>
    <scope>NUCLEOTIDE SEQUENCE [LARGE SCALE GENOMIC DNA]</scope>
    <source>
        <strain evidence="12 13">GXAS 311</strain>
    </source>
</reference>
<evidence type="ECO:0000313" key="12">
    <source>
        <dbReference type="EMBL" id="MET1255128.1"/>
    </source>
</evidence>
<evidence type="ECO:0000256" key="8">
    <source>
        <dbReference type="ARBA" id="ARBA00023002"/>
    </source>
</evidence>
<feature type="binding site" evidence="9">
    <location>
        <begin position="231"/>
        <end position="232"/>
    </location>
    <ligand>
        <name>FMN</name>
        <dbReference type="ChEBI" id="CHEBI:58210"/>
    </ligand>
</feature>
<keyword evidence="8 9" id="KW-0560">Oxidoreductase</keyword>
<dbReference type="PANTHER" id="PTHR42907:SF1">
    <property type="entry name" value="FMN-LINKED OXIDOREDUCTASES SUPERFAMILY PROTEIN"/>
    <property type="match status" value="1"/>
</dbReference>